<dbReference type="RefSeq" id="WP_248668404.1">
    <property type="nucleotide sequence ID" value="NZ_JALPRX010000078.1"/>
</dbReference>
<keyword evidence="3 11" id="KW-0633">Potassium transport</keyword>
<dbReference type="PANTHER" id="PTHR30042">
    <property type="entry name" value="POTASSIUM-TRANSPORTING ATPASE C CHAIN"/>
    <property type="match status" value="1"/>
</dbReference>
<evidence type="ECO:0000256" key="3">
    <source>
        <dbReference type="ARBA" id="ARBA00022538"/>
    </source>
</evidence>
<keyword evidence="10 11" id="KW-0472">Membrane</keyword>
<sequence>MAAILRPTLTLVLGATLLLGVAAPLAVTGLAQAVMPGRANGGLIERDGTVVGAGPIGQSFTGARWFHGRPSATTESDPAHPGQTRAAPYNASASAASQLGPTSKALLDAVTERVAAAGGAGGDPVPADAATASGSGLDPHISPANARRQVARVAAARGLDPARVAALVEAGTEGREFGLLGEPRVNVLRLNLALDALR</sequence>
<keyword evidence="5 11" id="KW-0547">Nucleotide-binding</keyword>
<dbReference type="GO" id="GO:0005886">
    <property type="term" value="C:plasma membrane"/>
    <property type="evidence" value="ECO:0007669"/>
    <property type="project" value="UniProtKB-SubCell"/>
</dbReference>
<dbReference type="GO" id="GO:0008556">
    <property type="term" value="F:P-type potassium transmembrane transporter activity"/>
    <property type="evidence" value="ECO:0007669"/>
    <property type="project" value="InterPro"/>
</dbReference>
<evidence type="ECO:0000256" key="2">
    <source>
        <dbReference type="ARBA" id="ARBA00022475"/>
    </source>
</evidence>
<dbReference type="NCBIfam" id="TIGR00681">
    <property type="entry name" value="kdpC"/>
    <property type="match status" value="1"/>
</dbReference>
<evidence type="ECO:0000256" key="6">
    <source>
        <dbReference type="ARBA" id="ARBA00022840"/>
    </source>
</evidence>
<protein>
    <recommendedName>
        <fullName evidence="11">Potassium-transporting ATPase KdpC subunit</fullName>
    </recommendedName>
    <alternativeName>
        <fullName evidence="11">ATP phosphohydrolase [potassium-transporting] C chain</fullName>
    </alternativeName>
    <alternativeName>
        <fullName evidence="11">Potassium-binding and translocating subunit C</fullName>
    </alternativeName>
    <alternativeName>
        <fullName evidence="11">Potassium-translocating ATPase C chain</fullName>
    </alternativeName>
</protein>
<evidence type="ECO:0000256" key="5">
    <source>
        <dbReference type="ARBA" id="ARBA00022741"/>
    </source>
</evidence>
<dbReference type="Proteomes" id="UP001139516">
    <property type="component" value="Unassembled WGS sequence"/>
</dbReference>
<organism evidence="13 14">
    <name type="scientific">Roseomonas acroporae</name>
    <dbReference type="NCBI Taxonomy" id="2937791"/>
    <lineage>
        <taxon>Bacteria</taxon>
        <taxon>Pseudomonadati</taxon>
        <taxon>Pseudomonadota</taxon>
        <taxon>Alphaproteobacteria</taxon>
        <taxon>Acetobacterales</taxon>
        <taxon>Roseomonadaceae</taxon>
        <taxon>Roseomonas</taxon>
    </lineage>
</organism>
<evidence type="ECO:0000313" key="13">
    <source>
        <dbReference type="EMBL" id="MCK8786291.1"/>
    </source>
</evidence>
<evidence type="ECO:0000256" key="4">
    <source>
        <dbReference type="ARBA" id="ARBA00022692"/>
    </source>
</evidence>
<comment type="caution">
    <text evidence="13">The sequence shown here is derived from an EMBL/GenBank/DDBJ whole genome shotgun (WGS) entry which is preliminary data.</text>
</comment>
<keyword evidence="7 11" id="KW-0630">Potassium</keyword>
<dbReference type="NCBIfam" id="NF001454">
    <property type="entry name" value="PRK00315.1"/>
    <property type="match status" value="1"/>
</dbReference>
<keyword evidence="1 11" id="KW-0813">Transport</keyword>
<dbReference type="Pfam" id="PF02669">
    <property type="entry name" value="KdpC"/>
    <property type="match status" value="1"/>
</dbReference>
<feature type="region of interest" description="Disordered" evidence="12">
    <location>
        <begin position="117"/>
        <end position="142"/>
    </location>
</feature>
<comment type="subunit">
    <text evidence="11">The system is composed of three essential subunits: KdpA, KdpB and KdpC.</text>
</comment>
<dbReference type="InterPro" id="IPR003820">
    <property type="entry name" value="KdpC"/>
</dbReference>
<keyword evidence="2 11" id="KW-1003">Cell membrane</keyword>
<comment type="subcellular location">
    <subcellularLocation>
        <location evidence="11">Cell membrane</location>
        <topology evidence="11">Single-pass membrane protein</topology>
    </subcellularLocation>
</comment>
<dbReference type="PIRSF" id="PIRSF001296">
    <property type="entry name" value="K_ATPase_KdpC"/>
    <property type="match status" value="1"/>
</dbReference>
<keyword evidence="9 11" id="KW-0406">Ion transport</keyword>
<evidence type="ECO:0000256" key="11">
    <source>
        <dbReference type="HAMAP-Rule" id="MF_00276"/>
    </source>
</evidence>
<evidence type="ECO:0000256" key="7">
    <source>
        <dbReference type="ARBA" id="ARBA00022958"/>
    </source>
</evidence>
<dbReference type="GO" id="GO:0005524">
    <property type="term" value="F:ATP binding"/>
    <property type="evidence" value="ECO:0007669"/>
    <property type="project" value="UniProtKB-UniRule"/>
</dbReference>
<dbReference type="EMBL" id="JALPRX010000078">
    <property type="protein sequence ID" value="MCK8786291.1"/>
    <property type="molecule type" value="Genomic_DNA"/>
</dbReference>
<evidence type="ECO:0000256" key="8">
    <source>
        <dbReference type="ARBA" id="ARBA00022989"/>
    </source>
</evidence>
<keyword evidence="14" id="KW-1185">Reference proteome</keyword>
<evidence type="ECO:0000313" key="14">
    <source>
        <dbReference type="Proteomes" id="UP001139516"/>
    </source>
</evidence>
<keyword evidence="8 11" id="KW-1133">Transmembrane helix</keyword>
<keyword evidence="6 11" id="KW-0067">ATP-binding</keyword>
<evidence type="ECO:0000256" key="12">
    <source>
        <dbReference type="SAM" id="MobiDB-lite"/>
    </source>
</evidence>
<dbReference type="AlphaFoldDB" id="A0A9X1YA03"/>
<proteinExistence type="inferred from homology"/>
<keyword evidence="4 11" id="KW-0812">Transmembrane</keyword>
<feature type="region of interest" description="Disordered" evidence="12">
    <location>
        <begin position="63"/>
        <end position="94"/>
    </location>
</feature>
<dbReference type="PANTHER" id="PTHR30042:SF2">
    <property type="entry name" value="POTASSIUM-TRANSPORTING ATPASE KDPC SUBUNIT"/>
    <property type="match status" value="1"/>
</dbReference>
<evidence type="ECO:0000256" key="1">
    <source>
        <dbReference type="ARBA" id="ARBA00022448"/>
    </source>
</evidence>
<comment type="similarity">
    <text evidence="11">Belongs to the KdpC family.</text>
</comment>
<comment type="function">
    <text evidence="11">Part of the high-affinity ATP-driven potassium transport (or Kdp) system, which catalyzes the hydrolysis of ATP coupled with the electrogenic transport of potassium into the cytoplasm. This subunit acts as a catalytic chaperone that increases the ATP-binding affinity of the ATP-hydrolyzing subunit KdpB by the formation of a transient KdpB/KdpC/ATP ternary complex.</text>
</comment>
<dbReference type="HAMAP" id="MF_00276">
    <property type="entry name" value="KdpC"/>
    <property type="match status" value="1"/>
</dbReference>
<name>A0A9X1YA03_9PROT</name>
<gene>
    <name evidence="11 13" type="primary">kdpC</name>
    <name evidence="13" type="ORF">M0638_18090</name>
</gene>
<evidence type="ECO:0000256" key="10">
    <source>
        <dbReference type="ARBA" id="ARBA00023136"/>
    </source>
</evidence>
<evidence type="ECO:0000256" key="9">
    <source>
        <dbReference type="ARBA" id="ARBA00023065"/>
    </source>
</evidence>
<accession>A0A9X1YA03</accession>
<reference evidence="13" key="1">
    <citation type="submission" date="2022-04" db="EMBL/GenBank/DDBJ databases">
        <title>Roseomonas acroporae sp. nov., isolated from coral Acropora digitifera.</title>
        <authorList>
            <person name="Sun H."/>
        </authorList>
    </citation>
    <scope>NUCLEOTIDE SEQUENCE</scope>
    <source>
        <strain evidence="13">NAR14</strain>
    </source>
</reference>